<evidence type="ECO:0000313" key="3">
    <source>
        <dbReference type="EMBL" id="RQX19433.1"/>
    </source>
</evidence>
<dbReference type="EMBL" id="QDGB01000156">
    <property type="protein sequence ID" value="RQX19433.1"/>
    <property type="molecule type" value="Genomic_DNA"/>
</dbReference>
<evidence type="ECO:0000256" key="2">
    <source>
        <dbReference type="SAM" id="Phobius"/>
    </source>
</evidence>
<comment type="caution">
    <text evidence="3">The sequence shown here is derived from an EMBL/GenBank/DDBJ whole genome shotgun (WGS) entry which is preliminary data.</text>
</comment>
<organism evidence="3 4">
    <name type="scientific">Micromonospora ureilytica</name>
    <dbReference type="NCBI Taxonomy" id="709868"/>
    <lineage>
        <taxon>Bacteria</taxon>
        <taxon>Bacillati</taxon>
        <taxon>Actinomycetota</taxon>
        <taxon>Actinomycetes</taxon>
        <taxon>Micromonosporales</taxon>
        <taxon>Micromonosporaceae</taxon>
        <taxon>Micromonospora</taxon>
    </lineage>
</organism>
<feature type="compositionally biased region" description="Basic and acidic residues" evidence="1">
    <location>
        <begin position="1"/>
        <end position="15"/>
    </location>
</feature>
<dbReference type="RefSeq" id="WP_124816349.1">
    <property type="nucleotide sequence ID" value="NZ_QDGB01000156.1"/>
</dbReference>
<accession>A0A3N9YH26</accession>
<protein>
    <submittedName>
        <fullName evidence="3">Uncharacterized protein</fullName>
    </submittedName>
</protein>
<feature type="transmembrane region" description="Helical" evidence="2">
    <location>
        <begin position="31"/>
        <end position="50"/>
    </location>
</feature>
<name>A0A3N9YH26_9ACTN</name>
<keyword evidence="2" id="KW-1133">Transmembrane helix</keyword>
<keyword evidence="2" id="KW-0472">Membrane</keyword>
<sequence>MPEHDVIDLDEHNHVPAESAATTTRRAVKQAQLRLIAAFLVGLLLGGISVNELRDRREQRERAASVALVVIPGAARTDGVVTKDVAELDGSVEVSNFGPLPVTIRAVQAQTSGVLIQDTGQSQSLRPGSTRWLDVKLRLQCPPEVRDEPLPMRVSVETADRKVREFDYPVDLYRSGWHSQAGILCLKAGLDW</sequence>
<dbReference type="OrthoDB" id="3399934at2"/>
<feature type="region of interest" description="Disordered" evidence="1">
    <location>
        <begin position="1"/>
        <end position="21"/>
    </location>
</feature>
<dbReference type="Proteomes" id="UP000278981">
    <property type="component" value="Unassembled WGS sequence"/>
</dbReference>
<reference evidence="3 4" key="1">
    <citation type="submission" date="2018-04" db="EMBL/GenBank/DDBJ databases">
        <title>Micromonosporas from Atacama Desert.</title>
        <authorList>
            <person name="Carro L."/>
            <person name="Klenk H.-P."/>
            <person name="Goodfellow M."/>
        </authorList>
    </citation>
    <scope>NUCLEOTIDE SEQUENCE [LARGE SCALE GENOMIC DNA]</scope>
    <source>
        <strain evidence="3 4">LB19</strain>
    </source>
</reference>
<evidence type="ECO:0000256" key="1">
    <source>
        <dbReference type="SAM" id="MobiDB-lite"/>
    </source>
</evidence>
<keyword evidence="2" id="KW-0812">Transmembrane</keyword>
<dbReference type="AlphaFoldDB" id="A0A3N9YH26"/>
<evidence type="ECO:0000313" key="4">
    <source>
        <dbReference type="Proteomes" id="UP000278981"/>
    </source>
</evidence>
<gene>
    <name evidence="3" type="ORF">DDE19_04115</name>
</gene>
<proteinExistence type="predicted"/>